<evidence type="ECO:0000313" key="3">
    <source>
        <dbReference type="EMBL" id="OJJ26785.1"/>
    </source>
</evidence>
<protein>
    <submittedName>
        <fullName evidence="3">Heavy metal transporter</fullName>
    </submittedName>
</protein>
<keyword evidence="4" id="KW-1185">Reference proteome</keyword>
<accession>A0A1L9QVR8</accession>
<dbReference type="InterPro" id="IPR006121">
    <property type="entry name" value="HMA_dom"/>
</dbReference>
<organism evidence="3 4">
    <name type="scientific">Roseofilum reptotaenium AO1-A</name>
    <dbReference type="NCBI Taxonomy" id="1925591"/>
    <lineage>
        <taxon>Bacteria</taxon>
        <taxon>Bacillati</taxon>
        <taxon>Cyanobacteriota</taxon>
        <taxon>Cyanophyceae</taxon>
        <taxon>Desertifilales</taxon>
        <taxon>Desertifilaceae</taxon>
        <taxon>Roseofilum</taxon>
    </lineage>
</organism>
<proteinExistence type="predicted"/>
<evidence type="ECO:0000313" key="4">
    <source>
        <dbReference type="Proteomes" id="UP000183940"/>
    </source>
</evidence>
<gene>
    <name evidence="3" type="ORF">BI308_05075</name>
</gene>
<dbReference type="InterPro" id="IPR036163">
    <property type="entry name" value="HMA_dom_sf"/>
</dbReference>
<dbReference type="EMBL" id="MLAW01000005">
    <property type="protein sequence ID" value="OJJ26785.1"/>
    <property type="molecule type" value="Genomic_DNA"/>
</dbReference>
<reference evidence="3" key="1">
    <citation type="submission" date="2016-10" db="EMBL/GenBank/DDBJ databases">
        <title>CRISPR-Cas defence system in Roseofilum reptotaenium: evidence of a bacteriophage-cyanobacterium arms race in the coral black band disease.</title>
        <authorList>
            <person name="Buerger P."/>
            <person name="Wood-Charlson E.M."/>
            <person name="Weynberg K.D."/>
            <person name="Willis B."/>
            <person name="Van Oppen M.J."/>
        </authorList>
    </citation>
    <scope>NUCLEOTIDE SEQUENCE [LARGE SCALE GENOMIC DNA]</scope>
    <source>
        <strain evidence="3">AO1-A</strain>
    </source>
</reference>
<dbReference type="PROSITE" id="PS50846">
    <property type="entry name" value="HMA_2"/>
    <property type="match status" value="1"/>
</dbReference>
<comment type="caution">
    <text evidence="3">The sequence shown here is derived from an EMBL/GenBank/DDBJ whole genome shotgun (WGS) entry which is preliminary data.</text>
</comment>
<dbReference type="InterPro" id="IPR017969">
    <property type="entry name" value="Heavy-metal-associated_CS"/>
</dbReference>
<dbReference type="Proteomes" id="UP000183940">
    <property type="component" value="Unassembled WGS sequence"/>
</dbReference>
<dbReference type="SUPFAM" id="SSF55008">
    <property type="entry name" value="HMA, heavy metal-associated domain"/>
    <property type="match status" value="1"/>
</dbReference>
<dbReference type="AlphaFoldDB" id="A0A1L9QVR8"/>
<keyword evidence="1" id="KW-0479">Metal-binding</keyword>
<sequence>MKLEFKVPSMVCEGCVDTVKKAIAKTDSSAQVNIVLETKAVTVETGSSEQEIHGAITAAGHTVA</sequence>
<evidence type="ECO:0000256" key="1">
    <source>
        <dbReference type="ARBA" id="ARBA00022723"/>
    </source>
</evidence>
<dbReference type="Pfam" id="PF00403">
    <property type="entry name" value="HMA"/>
    <property type="match status" value="1"/>
</dbReference>
<dbReference type="PROSITE" id="PS01047">
    <property type="entry name" value="HMA_1"/>
    <property type="match status" value="1"/>
</dbReference>
<dbReference type="CDD" id="cd00371">
    <property type="entry name" value="HMA"/>
    <property type="match status" value="1"/>
</dbReference>
<evidence type="ECO:0000259" key="2">
    <source>
        <dbReference type="PROSITE" id="PS50846"/>
    </source>
</evidence>
<name>A0A1L9QVR8_9CYAN</name>
<dbReference type="STRING" id="1925591.BI308_05075"/>
<feature type="domain" description="HMA" evidence="2">
    <location>
        <begin position="1"/>
        <end position="64"/>
    </location>
</feature>
<dbReference type="GO" id="GO:0046872">
    <property type="term" value="F:metal ion binding"/>
    <property type="evidence" value="ECO:0007669"/>
    <property type="project" value="UniProtKB-KW"/>
</dbReference>
<dbReference type="Gene3D" id="3.30.70.100">
    <property type="match status" value="1"/>
</dbReference>